<dbReference type="PROSITE" id="PS51041">
    <property type="entry name" value="EMI"/>
    <property type="match status" value="1"/>
</dbReference>
<dbReference type="HOGENOM" id="CLU_3052372_0_0_1"/>
<proteinExistence type="predicted"/>
<keyword evidence="2" id="KW-1015">Disulfide bond</keyword>
<evidence type="ECO:0000313" key="3">
    <source>
        <dbReference type="EMBL" id="EKC39654.1"/>
    </source>
</evidence>
<reference evidence="3" key="1">
    <citation type="journal article" date="2012" name="Nature">
        <title>The oyster genome reveals stress adaptation and complexity of shell formation.</title>
        <authorList>
            <person name="Zhang G."/>
            <person name="Fang X."/>
            <person name="Guo X."/>
            <person name="Li L."/>
            <person name="Luo R."/>
            <person name="Xu F."/>
            <person name="Yang P."/>
            <person name="Zhang L."/>
            <person name="Wang X."/>
            <person name="Qi H."/>
            <person name="Xiong Z."/>
            <person name="Que H."/>
            <person name="Xie Y."/>
            <person name="Holland P.W."/>
            <person name="Paps J."/>
            <person name="Zhu Y."/>
            <person name="Wu F."/>
            <person name="Chen Y."/>
            <person name="Wang J."/>
            <person name="Peng C."/>
            <person name="Meng J."/>
            <person name="Yang L."/>
            <person name="Liu J."/>
            <person name="Wen B."/>
            <person name="Zhang N."/>
            <person name="Huang Z."/>
            <person name="Zhu Q."/>
            <person name="Feng Y."/>
            <person name="Mount A."/>
            <person name="Hedgecock D."/>
            <person name="Xu Z."/>
            <person name="Liu Y."/>
            <person name="Domazet-Loso T."/>
            <person name="Du Y."/>
            <person name="Sun X."/>
            <person name="Zhang S."/>
            <person name="Liu B."/>
            <person name="Cheng P."/>
            <person name="Jiang X."/>
            <person name="Li J."/>
            <person name="Fan D."/>
            <person name="Wang W."/>
            <person name="Fu W."/>
            <person name="Wang T."/>
            <person name="Wang B."/>
            <person name="Zhang J."/>
            <person name="Peng Z."/>
            <person name="Li Y."/>
            <person name="Li N."/>
            <person name="Wang J."/>
            <person name="Chen M."/>
            <person name="He Y."/>
            <person name="Tan F."/>
            <person name="Song X."/>
            <person name="Zheng Q."/>
            <person name="Huang R."/>
            <person name="Yang H."/>
            <person name="Du X."/>
            <person name="Chen L."/>
            <person name="Yang M."/>
            <person name="Gaffney P.M."/>
            <person name="Wang S."/>
            <person name="Luo L."/>
            <person name="She Z."/>
            <person name="Ming Y."/>
            <person name="Huang W."/>
            <person name="Zhang S."/>
            <person name="Huang B."/>
            <person name="Zhang Y."/>
            <person name="Qu T."/>
            <person name="Ni P."/>
            <person name="Miao G."/>
            <person name="Wang J."/>
            <person name="Wang Q."/>
            <person name="Steinberg C.E."/>
            <person name="Wang H."/>
            <person name="Li N."/>
            <person name="Qian L."/>
            <person name="Zhang G."/>
            <person name="Li Y."/>
            <person name="Yang H."/>
            <person name="Liu X."/>
            <person name="Wang J."/>
            <person name="Yin Y."/>
            <person name="Wang J."/>
        </authorList>
    </citation>
    <scope>NUCLEOTIDE SEQUENCE [LARGE SCALE GENOMIC DNA]</scope>
    <source>
        <strain evidence="3">05x7-T-G4-1.051#20</strain>
    </source>
</reference>
<dbReference type="AlphaFoldDB" id="K1R7R9"/>
<organism evidence="3">
    <name type="scientific">Magallana gigas</name>
    <name type="common">Pacific oyster</name>
    <name type="synonym">Crassostrea gigas</name>
    <dbReference type="NCBI Taxonomy" id="29159"/>
    <lineage>
        <taxon>Eukaryota</taxon>
        <taxon>Metazoa</taxon>
        <taxon>Spiralia</taxon>
        <taxon>Lophotrochozoa</taxon>
        <taxon>Mollusca</taxon>
        <taxon>Bivalvia</taxon>
        <taxon>Autobranchia</taxon>
        <taxon>Pteriomorphia</taxon>
        <taxon>Ostreida</taxon>
        <taxon>Ostreoidea</taxon>
        <taxon>Ostreidae</taxon>
        <taxon>Magallana</taxon>
    </lineage>
</organism>
<evidence type="ECO:0000256" key="1">
    <source>
        <dbReference type="ARBA" id="ARBA00022729"/>
    </source>
</evidence>
<dbReference type="InParanoid" id="K1R7R9"/>
<dbReference type="InterPro" id="IPR011489">
    <property type="entry name" value="EMI_domain"/>
</dbReference>
<keyword evidence="1" id="KW-0732">Signal</keyword>
<gene>
    <name evidence="3" type="ORF">CGI_10025111</name>
</gene>
<accession>K1R7R9</accession>
<sequence length="54" mass="5765">MKRECCPGYKGTDCATLTSVTRESLNTQRSGTVRVILGGTGGGKWFRVTGCIPN</sequence>
<dbReference type="EMBL" id="JH816450">
    <property type="protein sequence ID" value="EKC39654.1"/>
    <property type="molecule type" value="Genomic_DNA"/>
</dbReference>
<protein>
    <submittedName>
        <fullName evidence="3">Uncharacterized protein</fullName>
    </submittedName>
</protein>
<name>K1R7R9_MAGGI</name>
<evidence type="ECO:0000256" key="2">
    <source>
        <dbReference type="ARBA" id="ARBA00023157"/>
    </source>
</evidence>